<accession>A0A9P7M9Q7</accession>
<feature type="signal peptide" evidence="1">
    <location>
        <begin position="1"/>
        <end position="15"/>
    </location>
</feature>
<reference evidence="2 3" key="1">
    <citation type="journal article" date="2020" name="bioRxiv">
        <title>Whole genome comparisons of ergot fungi reveals the divergence and evolution of species within the genus Claviceps are the result of varying mechanisms driving genome evolution and host range expansion.</title>
        <authorList>
            <person name="Wyka S.A."/>
            <person name="Mondo S.J."/>
            <person name="Liu M."/>
            <person name="Dettman J."/>
            <person name="Nalam V."/>
            <person name="Broders K.D."/>
        </authorList>
    </citation>
    <scope>NUCLEOTIDE SEQUENCE [LARGE SCALE GENOMIC DNA]</scope>
    <source>
        <strain evidence="2 3">CCC 1485</strain>
    </source>
</reference>
<evidence type="ECO:0000313" key="2">
    <source>
        <dbReference type="EMBL" id="KAG5934586.1"/>
    </source>
</evidence>
<dbReference type="EMBL" id="SRPO01000299">
    <property type="protein sequence ID" value="KAG5934586.1"/>
    <property type="molecule type" value="Genomic_DNA"/>
</dbReference>
<proteinExistence type="predicted"/>
<dbReference type="OrthoDB" id="4952978at2759"/>
<keyword evidence="3" id="KW-1185">Reference proteome</keyword>
<evidence type="ECO:0000256" key="1">
    <source>
        <dbReference type="SAM" id="SignalP"/>
    </source>
</evidence>
<dbReference type="Proteomes" id="UP000706124">
    <property type="component" value="Unassembled WGS sequence"/>
</dbReference>
<gene>
    <name evidence="2" type="ORF">E4U60_003686</name>
</gene>
<dbReference type="AlphaFoldDB" id="A0A9P7M9Q7"/>
<feature type="chain" id="PRO_5040268214" evidence="1">
    <location>
        <begin position="16"/>
        <end position="110"/>
    </location>
</feature>
<comment type="caution">
    <text evidence="2">The sequence shown here is derived from an EMBL/GenBank/DDBJ whole genome shotgun (WGS) entry which is preliminary data.</text>
</comment>
<name>A0A9P7M9Q7_9HYPO</name>
<evidence type="ECO:0000313" key="3">
    <source>
        <dbReference type="Proteomes" id="UP000706124"/>
    </source>
</evidence>
<protein>
    <submittedName>
        <fullName evidence="2">Uncharacterized protein</fullName>
    </submittedName>
</protein>
<keyword evidence="1" id="KW-0732">Signal</keyword>
<sequence length="110" mass="11651">MKFFTALSFASLALAAPSLPGPGVAAVKETDAVNTTENATKERWSSYGNGYFECPGYTGGVAACCGSNYGYTSYECTPAGRYGCYYGSSVCCTYLRGGRGYFCKNANIGW</sequence>
<organism evidence="2 3">
    <name type="scientific">Claviceps pazoutovae</name>
    <dbReference type="NCBI Taxonomy" id="1649127"/>
    <lineage>
        <taxon>Eukaryota</taxon>
        <taxon>Fungi</taxon>
        <taxon>Dikarya</taxon>
        <taxon>Ascomycota</taxon>
        <taxon>Pezizomycotina</taxon>
        <taxon>Sordariomycetes</taxon>
        <taxon>Hypocreomycetidae</taxon>
        <taxon>Hypocreales</taxon>
        <taxon>Clavicipitaceae</taxon>
        <taxon>Claviceps</taxon>
    </lineage>
</organism>